<keyword evidence="3" id="KW-1185">Reference proteome</keyword>
<dbReference type="InterPro" id="IPR036322">
    <property type="entry name" value="WD40_repeat_dom_sf"/>
</dbReference>
<gene>
    <name evidence="2" type="ORF">EB796_018249</name>
</gene>
<dbReference type="Pfam" id="PF00400">
    <property type="entry name" value="WD40"/>
    <property type="match status" value="1"/>
</dbReference>
<dbReference type="Proteomes" id="UP000593567">
    <property type="component" value="Unassembled WGS sequence"/>
</dbReference>
<dbReference type="InterPro" id="IPR045184">
    <property type="entry name" value="SMU1"/>
</dbReference>
<evidence type="ECO:0000256" key="1">
    <source>
        <dbReference type="PROSITE-ProRule" id="PRU00221"/>
    </source>
</evidence>
<reference evidence="2" key="1">
    <citation type="submission" date="2020-06" db="EMBL/GenBank/DDBJ databases">
        <title>Draft genome of Bugula neritina, a colonial animal packing powerful symbionts and potential medicines.</title>
        <authorList>
            <person name="Rayko M."/>
        </authorList>
    </citation>
    <scope>NUCLEOTIDE SEQUENCE [LARGE SCALE GENOMIC DNA]</scope>
    <source>
        <strain evidence="2">Kwan_BN1</strain>
    </source>
</reference>
<dbReference type="GO" id="GO:0000398">
    <property type="term" value="P:mRNA splicing, via spliceosome"/>
    <property type="evidence" value="ECO:0007669"/>
    <property type="project" value="InterPro"/>
</dbReference>
<name>A0A7J7JB10_BUGNE</name>
<comment type="caution">
    <text evidence="2">The sequence shown here is derived from an EMBL/GenBank/DDBJ whole genome shotgun (WGS) entry which is preliminary data.</text>
</comment>
<dbReference type="SUPFAM" id="SSF50978">
    <property type="entry name" value="WD40 repeat-like"/>
    <property type="match status" value="1"/>
</dbReference>
<organism evidence="2 3">
    <name type="scientific">Bugula neritina</name>
    <name type="common">Brown bryozoan</name>
    <name type="synonym">Sertularia neritina</name>
    <dbReference type="NCBI Taxonomy" id="10212"/>
    <lineage>
        <taxon>Eukaryota</taxon>
        <taxon>Metazoa</taxon>
        <taxon>Spiralia</taxon>
        <taxon>Lophotrochozoa</taxon>
        <taxon>Bryozoa</taxon>
        <taxon>Gymnolaemata</taxon>
        <taxon>Cheilostomatida</taxon>
        <taxon>Flustrina</taxon>
        <taxon>Buguloidea</taxon>
        <taxon>Bugulidae</taxon>
        <taxon>Bugula</taxon>
    </lineage>
</organism>
<evidence type="ECO:0000313" key="2">
    <source>
        <dbReference type="EMBL" id="KAF6023440.1"/>
    </source>
</evidence>
<accession>A0A7J7JB10</accession>
<proteinExistence type="predicted"/>
<dbReference type="Gene3D" id="2.130.10.10">
    <property type="entry name" value="YVTN repeat-like/Quinoprotein amine dehydrogenase"/>
    <property type="match status" value="1"/>
</dbReference>
<feature type="repeat" description="WD" evidence="1">
    <location>
        <begin position="20"/>
        <end position="61"/>
    </location>
</feature>
<dbReference type="PROSITE" id="PS50294">
    <property type="entry name" value="WD_REPEATS_REGION"/>
    <property type="match status" value="1"/>
</dbReference>
<dbReference type="InterPro" id="IPR001680">
    <property type="entry name" value="WD40_rpt"/>
</dbReference>
<evidence type="ECO:0000313" key="3">
    <source>
        <dbReference type="Proteomes" id="UP000593567"/>
    </source>
</evidence>
<protein>
    <submittedName>
        <fullName evidence="2">SMU1</fullName>
    </submittedName>
</protein>
<dbReference type="InterPro" id="IPR015943">
    <property type="entry name" value="WD40/YVTN_repeat-like_dom_sf"/>
</dbReference>
<dbReference type="AlphaFoldDB" id="A0A7J7JB10"/>
<keyword evidence="1" id="KW-0853">WD repeat</keyword>
<dbReference type="SMART" id="SM00320">
    <property type="entry name" value="WD40"/>
    <property type="match status" value="2"/>
</dbReference>
<dbReference type="PROSITE" id="PS50082">
    <property type="entry name" value="WD_REPEATS_2"/>
    <property type="match status" value="1"/>
</dbReference>
<dbReference type="PANTHER" id="PTHR22848">
    <property type="entry name" value="WD40 REPEAT PROTEIN"/>
    <property type="match status" value="1"/>
</dbReference>
<dbReference type="EMBL" id="VXIV02002713">
    <property type="protein sequence ID" value="KAF6023440.1"/>
    <property type="molecule type" value="Genomic_DNA"/>
</dbReference>
<dbReference type="OrthoDB" id="538223at2759"/>
<sequence>MDTNLFKIHELKSAKLLKEFKAHMSFVNDVSFTQDNHHILSGSSDGTIKLWSLKSTECTSTFKSLGGTTAADVPVHSIHLLPRNQDQFLVCNRSNTISIMNMQGQIVRSFTNGKREGGTLSVPQSLPEETGITAWKRILCCTVLALRQANWSKHSVCMRWTS</sequence>